<keyword evidence="2" id="KW-1185">Reference proteome</keyword>
<name>A0A834J3F3_VESGE</name>
<reference evidence="1" key="1">
    <citation type="journal article" date="2020" name="G3 (Bethesda)">
        <title>High-Quality Assemblies for Three Invasive Social Wasps from the &lt;i&gt;Vespula&lt;/i&gt; Genus.</title>
        <authorList>
            <person name="Harrop T.W.R."/>
            <person name="Guhlin J."/>
            <person name="McLaughlin G.M."/>
            <person name="Permina E."/>
            <person name="Stockwell P."/>
            <person name="Gilligan J."/>
            <person name="Le Lec M.F."/>
            <person name="Gruber M.A.M."/>
            <person name="Quinn O."/>
            <person name="Lovegrove M."/>
            <person name="Duncan E.J."/>
            <person name="Remnant E.J."/>
            <person name="Van Eeckhoven J."/>
            <person name="Graham B."/>
            <person name="Knapp R.A."/>
            <person name="Langford K.W."/>
            <person name="Kronenberg Z."/>
            <person name="Press M.O."/>
            <person name="Eacker S.M."/>
            <person name="Wilson-Rankin E.E."/>
            <person name="Purcell J."/>
            <person name="Lester P.J."/>
            <person name="Dearden P.K."/>
        </authorList>
    </citation>
    <scope>NUCLEOTIDE SEQUENCE</scope>
    <source>
        <strain evidence="1">Linc-1</strain>
    </source>
</reference>
<gene>
    <name evidence="1" type="ORF">HZH68_016143</name>
</gene>
<comment type="caution">
    <text evidence="1">The sequence shown here is derived from an EMBL/GenBank/DDBJ whole genome shotgun (WGS) entry which is preliminary data.</text>
</comment>
<accession>A0A834J3F3</accession>
<protein>
    <submittedName>
        <fullName evidence="1">Uncharacterized protein</fullName>
    </submittedName>
</protein>
<proteinExistence type="predicted"/>
<sequence length="297" mass="33619">MIIKGSFKAQKKYPSSLPPKKMIGQFPEDIGTRVADQTINDIAFACSPRLKTVAQATTYLHQCGLEINPVKSHTIGIMVYLHLDCSQLSARRKSRYTLMTGKINRNQDSSWNEALVLKPQQKLLWYTIVSQLYHQFTLENMIISELNKLNGVFHPSNGPHLCWALLGETYAASGGGFVSEKGIVTQRFIDYGRRLQNKFFSCQSLLALSGICIEMDVSKELEEHIIFPTEYSVLLNNLNNVRIKDNGWTCYSRYSSNALCPVSFLPHRDFDLLIQNGSQVSNWRIENPAIVQNNPAI</sequence>
<dbReference type="Proteomes" id="UP000617340">
    <property type="component" value="Unassembled WGS sequence"/>
</dbReference>
<dbReference type="EMBL" id="JACSDZ010000022">
    <property type="protein sequence ID" value="KAF7381268.1"/>
    <property type="molecule type" value="Genomic_DNA"/>
</dbReference>
<dbReference type="AlphaFoldDB" id="A0A834J3F3"/>
<evidence type="ECO:0000313" key="2">
    <source>
        <dbReference type="Proteomes" id="UP000617340"/>
    </source>
</evidence>
<organism evidence="1 2">
    <name type="scientific">Vespula germanica</name>
    <name type="common">German yellow jacket</name>
    <name type="synonym">Paravespula germanica</name>
    <dbReference type="NCBI Taxonomy" id="30212"/>
    <lineage>
        <taxon>Eukaryota</taxon>
        <taxon>Metazoa</taxon>
        <taxon>Ecdysozoa</taxon>
        <taxon>Arthropoda</taxon>
        <taxon>Hexapoda</taxon>
        <taxon>Insecta</taxon>
        <taxon>Pterygota</taxon>
        <taxon>Neoptera</taxon>
        <taxon>Endopterygota</taxon>
        <taxon>Hymenoptera</taxon>
        <taxon>Apocrita</taxon>
        <taxon>Aculeata</taxon>
        <taxon>Vespoidea</taxon>
        <taxon>Vespidae</taxon>
        <taxon>Vespinae</taxon>
        <taxon>Vespula</taxon>
    </lineage>
</organism>
<evidence type="ECO:0000313" key="1">
    <source>
        <dbReference type="EMBL" id="KAF7381268.1"/>
    </source>
</evidence>